<dbReference type="Pfam" id="PF19993">
    <property type="entry name" value="DO-GTPase2"/>
    <property type="match status" value="1"/>
</dbReference>
<sequence length="302" mass="33967">MTKRVLVPMESYRLAEAAVPLSCYICGVDNSYSTELCRHCAAPLALSHQARTQGVRPQMLAVLGTAAAGKTVYLGMLLDMLTRQNGRVQVLARGAFSITLQQRTMMALAQCQFPEKTPNEPDRWNWVHCQAKINNKKQPMELIMPDMAGEAILEEIDHPNAYPAIHSFLDKCSAVILLADTDRIERGGAEQNYFLMKLITYLSEQDGRRNKGKKSTRPVAIVFSKADRCEPCFDNPELYAKEKTPNLWQQVQQRFVNYGFFASGVAGSVGFREERGEGPMAVPLRIEPRGIVEPFEWLVRKV</sequence>
<name>A0A2S8FAX0_9BACT</name>
<dbReference type="SUPFAM" id="SSF52540">
    <property type="entry name" value="P-loop containing nucleoside triphosphate hydrolases"/>
    <property type="match status" value="1"/>
</dbReference>
<dbReference type="Proteomes" id="UP000238322">
    <property type="component" value="Unassembled WGS sequence"/>
</dbReference>
<dbReference type="RefSeq" id="WP_105332511.1">
    <property type="nucleotide sequence ID" value="NZ_PUHY01000015.1"/>
</dbReference>
<proteinExistence type="predicted"/>
<evidence type="ECO:0000259" key="1">
    <source>
        <dbReference type="Pfam" id="PF19993"/>
    </source>
</evidence>
<dbReference type="AlphaFoldDB" id="A0A2S8FAX0"/>
<organism evidence="2 3">
    <name type="scientific">Blastopirellula marina</name>
    <dbReference type="NCBI Taxonomy" id="124"/>
    <lineage>
        <taxon>Bacteria</taxon>
        <taxon>Pseudomonadati</taxon>
        <taxon>Planctomycetota</taxon>
        <taxon>Planctomycetia</taxon>
        <taxon>Pirellulales</taxon>
        <taxon>Pirellulaceae</taxon>
        <taxon>Blastopirellula</taxon>
    </lineage>
</organism>
<dbReference type="InterPro" id="IPR027417">
    <property type="entry name" value="P-loop_NTPase"/>
</dbReference>
<feature type="domain" description="Double-GTPase 2" evidence="1">
    <location>
        <begin position="59"/>
        <end position="237"/>
    </location>
</feature>
<comment type="caution">
    <text evidence="2">The sequence shown here is derived from an EMBL/GenBank/DDBJ whole genome shotgun (WGS) entry which is preliminary data.</text>
</comment>
<evidence type="ECO:0000313" key="3">
    <source>
        <dbReference type="Proteomes" id="UP000238322"/>
    </source>
</evidence>
<evidence type="ECO:0000313" key="2">
    <source>
        <dbReference type="EMBL" id="PQO29316.1"/>
    </source>
</evidence>
<accession>A0A2S8FAX0</accession>
<reference evidence="2 3" key="1">
    <citation type="submission" date="2018-02" db="EMBL/GenBank/DDBJ databases">
        <title>Comparative genomes isolates from brazilian mangrove.</title>
        <authorList>
            <person name="Araujo J.E."/>
            <person name="Taketani R.G."/>
            <person name="Silva M.C.P."/>
            <person name="Loureco M.V."/>
            <person name="Andreote F.D."/>
        </authorList>
    </citation>
    <scope>NUCLEOTIDE SEQUENCE [LARGE SCALE GENOMIC DNA]</scope>
    <source>
        <strain evidence="2 3">Hex-1 MGV</strain>
    </source>
</reference>
<protein>
    <recommendedName>
        <fullName evidence="1">Double-GTPase 2 domain-containing protein</fullName>
    </recommendedName>
</protein>
<dbReference type="EMBL" id="PUHY01000015">
    <property type="protein sequence ID" value="PQO29316.1"/>
    <property type="molecule type" value="Genomic_DNA"/>
</dbReference>
<gene>
    <name evidence="2" type="ORF">C5Y83_24855</name>
</gene>
<dbReference type="InterPro" id="IPR045528">
    <property type="entry name" value="DO-GTPase2"/>
</dbReference>
<dbReference type="OrthoDB" id="248719at2"/>